<dbReference type="OrthoDB" id="10252235at2759"/>
<proteinExistence type="predicted"/>
<dbReference type="PANTHER" id="PTHR11575">
    <property type="entry name" value="5'-NUCLEOTIDASE-RELATED"/>
    <property type="match status" value="1"/>
</dbReference>
<gene>
    <name evidence="1" type="ORF">K469DRAFT_752494</name>
</gene>
<evidence type="ECO:0000313" key="2">
    <source>
        <dbReference type="Proteomes" id="UP000800200"/>
    </source>
</evidence>
<dbReference type="InterPro" id="IPR029052">
    <property type="entry name" value="Metallo-depent_PP-like"/>
</dbReference>
<name>A0A6A6DTB9_9PEZI</name>
<protein>
    <submittedName>
        <fullName evidence="1">Metallo-dependent phosphatase</fullName>
    </submittedName>
</protein>
<organism evidence="1 2">
    <name type="scientific">Zopfia rhizophila CBS 207.26</name>
    <dbReference type="NCBI Taxonomy" id="1314779"/>
    <lineage>
        <taxon>Eukaryota</taxon>
        <taxon>Fungi</taxon>
        <taxon>Dikarya</taxon>
        <taxon>Ascomycota</taxon>
        <taxon>Pezizomycotina</taxon>
        <taxon>Dothideomycetes</taxon>
        <taxon>Dothideomycetes incertae sedis</taxon>
        <taxon>Zopfiaceae</taxon>
        <taxon>Zopfia</taxon>
    </lineage>
</organism>
<dbReference type="GO" id="GO:0016787">
    <property type="term" value="F:hydrolase activity"/>
    <property type="evidence" value="ECO:0007669"/>
    <property type="project" value="InterPro"/>
</dbReference>
<dbReference type="Gene3D" id="3.60.21.10">
    <property type="match status" value="1"/>
</dbReference>
<dbReference type="EMBL" id="ML994650">
    <property type="protein sequence ID" value="KAF2182065.1"/>
    <property type="molecule type" value="Genomic_DNA"/>
</dbReference>
<sequence length="356" mass="40281">MDQRGSTHIQLAASRQPHLRILHFDGVYNVKPISSEEGGLVRFQTLVNRIRDLGGSNQPPPLTFFSGDAINPSLESILTRDCACIGNHELDFGAPHFQKLTNDCKFPWLYADLLGPDLVLTHQREPNGRKLARQTNGTIDIILGDYDNIYGHEVNWNLHRSGSDFRQFSSLELRGDEKRPGKWNIPIYRNYVTEDVPEDSSIMEWIEKLHATFRPEFEKPVCYSSVDLDSHFEIIRTQETNWGNFITDVCEHIIELTAIFDAPFLLNTSAWFSAYREASFAMCGEWMKIQGEEQDPSGSYTLATRDCMARGKDNHSALLAVSAGVLRLPLELAESRASSHSINARAKRGRSVIDNI</sequence>
<dbReference type="PANTHER" id="PTHR11575:SF48">
    <property type="entry name" value="5'-NUCLEOTIDASE"/>
    <property type="match status" value="1"/>
</dbReference>
<evidence type="ECO:0000313" key="1">
    <source>
        <dbReference type="EMBL" id="KAF2182065.1"/>
    </source>
</evidence>
<accession>A0A6A6DTB9</accession>
<dbReference type="GO" id="GO:0009166">
    <property type="term" value="P:nucleotide catabolic process"/>
    <property type="evidence" value="ECO:0007669"/>
    <property type="project" value="InterPro"/>
</dbReference>
<dbReference type="Proteomes" id="UP000800200">
    <property type="component" value="Unassembled WGS sequence"/>
</dbReference>
<dbReference type="InterPro" id="IPR006179">
    <property type="entry name" value="5_nucleotidase/apyrase"/>
</dbReference>
<dbReference type="SUPFAM" id="SSF56300">
    <property type="entry name" value="Metallo-dependent phosphatases"/>
    <property type="match status" value="1"/>
</dbReference>
<dbReference type="InterPro" id="IPR036907">
    <property type="entry name" value="5'-Nucleotdase_C_sf"/>
</dbReference>
<keyword evidence="2" id="KW-1185">Reference proteome</keyword>
<dbReference type="SUPFAM" id="SSF55816">
    <property type="entry name" value="5'-nucleotidase (syn. UDP-sugar hydrolase), C-terminal domain"/>
    <property type="match status" value="1"/>
</dbReference>
<reference evidence="1" key="1">
    <citation type="journal article" date="2020" name="Stud. Mycol.">
        <title>101 Dothideomycetes genomes: a test case for predicting lifestyles and emergence of pathogens.</title>
        <authorList>
            <person name="Haridas S."/>
            <person name="Albert R."/>
            <person name="Binder M."/>
            <person name="Bloem J."/>
            <person name="Labutti K."/>
            <person name="Salamov A."/>
            <person name="Andreopoulos B."/>
            <person name="Baker S."/>
            <person name="Barry K."/>
            <person name="Bills G."/>
            <person name="Bluhm B."/>
            <person name="Cannon C."/>
            <person name="Castanera R."/>
            <person name="Culley D."/>
            <person name="Daum C."/>
            <person name="Ezra D."/>
            <person name="Gonzalez J."/>
            <person name="Henrissat B."/>
            <person name="Kuo A."/>
            <person name="Liang C."/>
            <person name="Lipzen A."/>
            <person name="Lutzoni F."/>
            <person name="Magnuson J."/>
            <person name="Mondo S."/>
            <person name="Nolan M."/>
            <person name="Ohm R."/>
            <person name="Pangilinan J."/>
            <person name="Park H.-J."/>
            <person name="Ramirez L."/>
            <person name="Alfaro M."/>
            <person name="Sun H."/>
            <person name="Tritt A."/>
            <person name="Yoshinaga Y."/>
            <person name="Zwiers L.-H."/>
            <person name="Turgeon B."/>
            <person name="Goodwin S."/>
            <person name="Spatafora J."/>
            <person name="Crous P."/>
            <person name="Grigoriev I."/>
        </authorList>
    </citation>
    <scope>NUCLEOTIDE SEQUENCE</scope>
    <source>
        <strain evidence="1">CBS 207.26</strain>
    </source>
</reference>
<dbReference type="AlphaFoldDB" id="A0A6A6DTB9"/>